<dbReference type="SUPFAM" id="SSF53383">
    <property type="entry name" value="PLP-dependent transferases"/>
    <property type="match status" value="1"/>
</dbReference>
<proteinExistence type="evidence at transcript level"/>
<dbReference type="InterPro" id="IPR010977">
    <property type="entry name" value="Aromatic_deC"/>
</dbReference>
<protein>
    <recommendedName>
        <fullName evidence="6">Histidine decarboxylase</fullName>
        <ecNumber evidence="3">4.1.1.22</ecNumber>
    </recommendedName>
</protein>
<feature type="non-terminal residue" evidence="7">
    <location>
        <position position="250"/>
    </location>
</feature>
<dbReference type="GO" id="GO:0004398">
    <property type="term" value="F:histidine decarboxylase activity"/>
    <property type="evidence" value="ECO:0007669"/>
    <property type="project" value="TreeGrafter"/>
</dbReference>
<evidence type="ECO:0000256" key="5">
    <source>
        <dbReference type="ARBA" id="ARBA00022898"/>
    </source>
</evidence>
<accession>E7D162</accession>
<dbReference type="InterPro" id="IPR015422">
    <property type="entry name" value="PyrdxlP-dep_Trfase_small"/>
</dbReference>
<keyword evidence="5" id="KW-0663">Pyridoxal phosphate</keyword>
<dbReference type="Pfam" id="PF00282">
    <property type="entry name" value="Pyridoxal_deC"/>
    <property type="match status" value="1"/>
</dbReference>
<dbReference type="GO" id="GO:0030170">
    <property type="term" value="F:pyridoxal phosphate binding"/>
    <property type="evidence" value="ECO:0007669"/>
    <property type="project" value="InterPro"/>
</dbReference>
<evidence type="ECO:0000256" key="4">
    <source>
        <dbReference type="ARBA" id="ARBA00022793"/>
    </source>
</evidence>
<evidence type="ECO:0000256" key="3">
    <source>
        <dbReference type="ARBA" id="ARBA00012320"/>
    </source>
</evidence>
<comment type="subunit">
    <text evidence="2">Homodimer.</text>
</comment>
<dbReference type="Gene3D" id="3.90.1150.10">
    <property type="entry name" value="Aspartate Aminotransferase, domain 1"/>
    <property type="match status" value="1"/>
</dbReference>
<dbReference type="GO" id="GO:0001694">
    <property type="term" value="P:histamine biosynthetic process"/>
    <property type="evidence" value="ECO:0007669"/>
    <property type="project" value="TreeGrafter"/>
</dbReference>
<feature type="non-terminal residue" evidence="7">
    <location>
        <position position="1"/>
    </location>
</feature>
<dbReference type="GO" id="GO:0005737">
    <property type="term" value="C:cytoplasm"/>
    <property type="evidence" value="ECO:0007669"/>
    <property type="project" value="TreeGrafter"/>
</dbReference>
<dbReference type="AlphaFoldDB" id="E7D162"/>
<organism evidence="7">
    <name type="scientific">Latrodectus hesperus</name>
    <name type="common">Western black widow spider</name>
    <dbReference type="NCBI Taxonomy" id="256737"/>
    <lineage>
        <taxon>Eukaryota</taxon>
        <taxon>Metazoa</taxon>
        <taxon>Ecdysozoa</taxon>
        <taxon>Arthropoda</taxon>
        <taxon>Chelicerata</taxon>
        <taxon>Arachnida</taxon>
        <taxon>Araneae</taxon>
        <taxon>Araneomorphae</taxon>
        <taxon>Entelegynae</taxon>
        <taxon>Araneoidea</taxon>
        <taxon>Theridiidae</taxon>
        <taxon>Latrodectus</taxon>
    </lineage>
</organism>
<name>E7D162_LATHE</name>
<keyword evidence="4" id="KW-0456">Lyase</keyword>
<dbReference type="InterPro" id="IPR015424">
    <property type="entry name" value="PyrdxlP-dep_Trfase"/>
</dbReference>
<dbReference type="PANTHER" id="PTHR11999:SF68">
    <property type="entry name" value="HISTIDINE DECARBOXYLASE"/>
    <property type="match status" value="1"/>
</dbReference>
<comment type="cofactor">
    <cofactor evidence="1">
        <name>pyridoxal 5'-phosphate</name>
        <dbReference type="ChEBI" id="CHEBI:597326"/>
    </cofactor>
</comment>
<evidence type="ECO:0000313" key="7">
    <source>
        <dbReference type="EMBL" id="ADV40106.1"/>
    </source>
</evidence>
<dbReference type="PANTHER" id="PTHR11999">
    <property type="entry name" value="GROUP II PYRIDOXAL-5-PHOSPHATE DECARBOXYLASE"/>
    <property type="match status" value="1"/>
</dbReference>
<evidence type="ECO:0000256" key="1">
    <source>
        <dbReference type="ARBA" id="ARBA00001933"/>
    </source>
</evidence>
<dbReference type="InterPro" id="IPR002129">
    <property type="entry name" value="PyrdxlP-dep_de-COase"/>
</dbReference>
<sequence>ARGAKGLQQHIRHGINLGKYLETLVLEDDRFEIPSKRYMGLVVFRIKGENELTEALLKKINAGGRIHCVPYSVKGKYVIRFTITSPQTTYQDVKDDWRFIQKMCNQLLNGPSSGRRLSEAEIKERNPCFGTSLLLSNTAFSPKVINASFVALLDTGESLKQFLDKNGVLSIACKNSPYLQRRLKELVRGERKYSLDSHIDLIVAANSKKKAIENGTDSTEEDSDAPNKTCCRMCGQMIPYQMQKEIASMS</sequence>
<keyword evidence="4" id="KW-0210">Decarboxylase</keyword>
<reference evidence="7" key="1">
    <citation type="submission" date="2010-07" db="EMBL/GenBank/DDBJ databases">
        <title>Identification of Proteins Involved in Black Widow Spider Wrapping Silk Fibers.</title>
        <authorList>
            <person name="Nguyen A."/>
            <person name="Verduzco A."/>
            <person name="Vierra C."/>
        </authorList>
    </citation>
    <scope>NUCLEOTIDE SEQUENCE</scope>
</reference>
<dbReference type="EC" id="4.1.1.22" evidence="3"/>
<dbReference type="EMBL" id="HQ005810">
    <property type="protein sequence ID" value="ADV40106.1"/>
    <property type="molecule type" value="mRNA"/>
</dbReference>
<dbReference type="GO" id="GO:0042423">
    <property type="term" value="P:catecholamine biosynthetic process"/>
    <property type="evidence" value="ECO:0007669"/>
    <property type="project" value="UniProtKB-KW"/>
</dbReference>
<evidence type="ECO:0000256" key="6">
    <source>
        <dbReference type="ARBA" id="ARBA00039946"/>
    </source>
</evidence>
<dbReference type="GO" id="GO:0006548">
    <property type="term" value="P:L-histidine catabolic process"/>
    <property type="evidence" value="ECO:0007669"/>
    <property type="project" value="TreeGrafter"/>
</dbReference>
<evidence type="ECO:0000256" key="2">
    <source>
        <dbReference type="ARBA" id="ARBA00011738"/>
    </source>
</evidence>